<gene>
    <name evidence="1" type="ORF">QQF64_002128</name>
</gene>
<evidence type="ECO:0000313" key="2">
    <source>
        <dbReference type="Proteomes" id="UP001558613"/>
    </source>
</evidence>
<organism evidence="1 2">
    <name type="scientific">Cirrhinus molitorella</name>
    <name type="common">mud carp</name>
    <dbReference type="NCBI Taxonomy" id="172907"/>
    <lineage>
        <taxon>Eukaryota</taxon>
        <taxon>Metazoa</taxon>
        <taxon>Chordata</taxon>
        <taxon>Craniata</taxon>
        <taxon>Vertebrata</taxon>
        <taxon>Euteleostomi</taxon>
        <taxon>Actinopterygii</taxon>
        <taxon>Neopterygii</taxon>
        <taxon>Teleostei</taxon>
        <taxon>Ostariophysi</taxon>
        <taxon>Cypriniformes</taxon>
        <taxon>Cyprinidae</taxon>
        <taxon>Labeoninae</taxon>
        <taxon>Labeonini</taxon>
        <taxon>Cirrhinus</taxon>
    </lineage>
</organism>
<dbReference type="Proteomes" id="UP001558613">
    <property type="component" value="Unassembled WGS sequence"/>
</dbReference>
<reference evidence="1 2" key="1">
    <citation type="submission" date="2023-09" db="EMBL/GenBank/DDBJ databases">
        <authorList>
            <person name="Wang M."/>
        </authorList>
    </citation>
    <scope>NUCLEOTIDE SEQUENCE [LARGE SCALE GENOMIC DNA]</scope>
    <source>
        <strain evidence="1">GT-2023</strain>
        <tissue evidence="1">Liver</tissue>
    </source>
</reference>
<name>A0ABR3MPA7_9TELE</name>
<accession>A0ABR3MPA7</accession>
<keyword evidence="2" id="KW-1185">Reference proteome</keyword>
<evidence type="ECO:0000313" key="1">
    <source>
        <dbReference type="EMBL" id="KAL1266453.1"/>
    </source>
</evidence>
<protein>
    <submittedName>
        <fullName evidence="1">Uncharacterized protein</fullName>
    </submittedName>
</protein>
<proteinExistence type="predicted"/>
<comment type="caution">
    <text evidence="1">The sequence shown here is derived from an EMBL/GenBank/DDBJ whole genome shotgun (WGS) entry which is preliminary data.</text>
</comment>
<dbReference type="EMBL" id="JAYMGO010000010">
    <property type="protein sequence ID" value="KAL1266453.1"/>
    <property type="molecule type" value="Genomic_DNA"/>
</dbReference>
<sequence>MCTSKPDACGRSEGCTGRNHVLRLAKRSLSPPDVNRRSVRCRAVLSFSGRHIDAPCLRERSPRLRAAARHVNQKVVTKHEHVCASVPLIGVPALGKSDSCHVD</sequence>